<proteinExistence type="evidence at transcript level"/>
<reference evidence="2" key="1">
    <citation type="submission" date="2005-01" db="EMBL/GenBank/DDBJ databases">
        <authorList>
            <person name="Han Z."/>
        </authorList>
    </citation>
    <scope>NUCLEOTIDE SEQUENCE</scope>
</reference>
<name>Q5BSU3_SCHJA</name>
<sequence length="66" mass="7414">MGLLFACYLGFVFYLICFGFIHVWRSRKTPVAVVTLDMDRSVPVDDDGDSSLPNNGKVCHKTLIFS</sequence>
<accession>Q5BSU3</accession>
<evidence type="ECO:0000313" key="2">
    <source>
        <dbReference type="EMBL" id="AAX30392.1"/>
    </source>
</evidence>
<dbReference type="EMBL" id="AY915171">
    <property type="protein sequence ID" value="AAX30392.1"/>
    <property type="molecule type" value="mRNA"/>
</dbReference>
<feature type="transmembrane region" description="Helical" evidence="1">
    <location>
        <begin position="6"/>
        <end position="24"/>
    </location>
</feature>
<keyword evidence="1" id="KW-0812">Transmembrane</keyword>
<organism evidence="2">
    <name type="scientific">Schistosoma japonicum</name>
    <name type="common">Blood fluke</name>
    <dbReference type="NCBI Taxonomy" id="6182"/>
    <lineage>
        <taxon>Eukaryota</taxon>
        <taxon>Metazoa</taxon>
        <taxon>Spiralia</taxon>
        <taxon>Lophotrochozoa</taxon>
        <taxon>Platyhelminthes</taxon>
        <taxon>Trematoda</taxon>
        <taxon>Digenea</taxon>
        <taxon>Strigeidida</taxon>
        <taxon>Schistosomatoidea</taxon>
        <taxon>Schistosomatidae</taxon>
        <taxon>Schistosoma</taxon>
    </lineage>
</organism>
<reference evidence="2" key="2">
    <citation type="journal article" date="2006" name="PLoS Pathog.">
        <title>New perspectives on host-parasite interplay by comparative transcriptomic and proteomic analyses of Schistosoma japonicum.</title>
        <authorList>
            <person name="Liu F."/>
            <person name="Lu J."/>
            <person name="Hu W."/>
            <person name="Wang S.Y."/>
            <person name="Cui S.J."/>
            <person name="Chi M."/>
            <person name="Yan Q."/>
            <person name="Wang X.R."/>
            <person name="Song H.D."/>
            <person name="Xu X.N."/>
            <person name="Wang J.J."/>
            <person name="Zhang X.L."/>
            <person name="Zhang X."/>
            <person name="Wang Z.Q."/>
            <person name="Xue C.L."/>
            <person name="Brindley P.J."/>
            <person name="McManus D.P."/>
            <person name="Yang P.Y."/>
            <person name="Feng Z."/>
            <person name="Chen Z."/>
            <person name="Han Z.G."/>
        </authorList>
    </citation>
    <scope>NUCLEOTIDE SEQUENCE</scope>
</reference>
<keyword evidence="1" id="KW-1133">Transmembrane helix</keyword>
<evidence type="ECO:0000256" key="1">
    <source>
        <dbReference type="SAM" id="Phobius"/>
    </source>
</evidence>
<keyword evidence="1" id="KW-0472">Membrane</keyword>
<dbReference type="AlphaFoldDB" id="Q5BSU3"/>
<protein>
    <submittedName>
        <fullName evidence="2">SJCHGC03249 protein</fullName>
    </submittedName>
</protein>